<evidence type="ECO:0000313" key="8">
    <source>
        <dbReference type="Proteomes" id="UP000694415"/>
    </source>
</evidence>
<comment type="function">
    <text evidence="3">Increases DNTT terminal deoxynucleotidyltransferase activity (in vitro). Also acts as a transcriptional regulator, binding to the consensus sequence 5'-GNTGCATG-3' following an AT-tract. Associates with RAB20 promoter and positively regulates its transcription. Binds DNA and nucleosomes; may recruit HDAC1 complexes to nucleosomes or naked DNA.</text>
</comment>
<dbReference type="Proteomes" id="UP000694415">
    <property type="component" value="Unplaced"/>
</dbReference>
<evidence type="ECO:0000259" key="6">
    <source>
        <dbReference type="Pfam" id="PF18192"/>
    </source>
</evidence>
<sequence length="111" mass="12211">MGATGDTEQPRGPGGAERGGLELGDAGAAGQPVLTNPWNIMIKHRQVQRRGRRSQMTTSFTDPAISMDLLRAVLQPSINEEIQGVFNKYMKIFQDQKMVKRVKALPTKSDS</sequence>
<dbReference type="GeneTree" id="ENSGT00510000047836"/>
<keyword evidence="8" id="KW-1185">Reference proteome</keyword>
<dbReference type="Pfam" id="PF18192">
    <property type="entry name" value="DNTTIP1_dimer"/>
    <property type="match status" value="1"/>
</dbReference>
<dbReference type="InterPro" id="IPR041384">
    <property type="entry name" value="DNTTIP1_dimer"/>
</dbReference>
<dbReference type="Ensembl" id="ENSMSIT00000033423.1">
    <property type="protein sequence ID" value="ENSMSIP00000026500.1"/>
    <property type="gene ID" value="ENSMSIG00000022336.1"/>
</dbReference>
<name>A0A8C6HSN4_MUSSI</name>
<dbReference type="GO" id="GO:0005634">
    <property type="term" value="C:nucleus"/>
    <property type="evidence" value="ECO:0007669"/>
    <property type="project" value="TreeGrafter"/>
</dbReference>
<evidence type="ECO:0000313" key="7">
    <source>
        <dbReference type="Ensembl" id="ENSMSIP00000026500.1"/>
    </source>
</evidence>
<reference evidence="7" key="1">
    <citation type="submission" date="2025-08" db="UniProtKB">
        <authorList>
            <consortium name="Ensembl"/>
        </authorList>
    </citation>
    <scope>IDENTIFICATION</scope>
</reference>
<comment type="subunit">
    <text evidence="4">Monomer and homodimer. A minor proportion may form homotrimers. Interacts with ZNF541. Interacts with the terminal deoxynucleotidyltransferase DNTT. Interacts with TRERF1. Identified in a histone deacetylase complex that contains DNTTIP1, HDAC1 and MIDEAS; this complex assembles into a tetramer that contains four copies of each protein chain. Component of a histone deacetylase complex containing DNTTIP1, ZNF541, HDAC1 and HDAC2. Identified in a complex with KCTD19, HDAC1, HDAC2 and ZNF541.</text>
</comment>
<protein>
    <recommendedName>
        <fullName evidence="1">Deoxynucleotidyltransferase terminal-interacting protein 1</fullName>
    </recommendedName>
    <alternativeName>
        <fullName evidence="2">Terminal deoxynucleotidyltransferase-interacting factor 1</fullName>
    </alternativeName>
</protein>
<evidence type="ECO:0000256" key="5">
    <source>
        <dbReference type="SAM" id="MobiDB-lite"/>
    </source>
</evidence>
<accession>A0A8C6HSN4</accession>
<evidence type="ECO:0000256" key="3">
    <source>
        <dbReference type="ARBA" id="ARBA00045675"/>
    </source>
</evidence>
<reference evidence="7" key="2">
    <citation type="submission" date="2025-09" db="UniProtKB">
        <authorList>
            <consortium name="Ensembl"/>
        </authorList>
    </citation>
    <scope>IDENTIFICATION</scope>
</reference>
<dbReference type="AlphaFoldDB" id="A0A8C6HSN4"/>
<dbReference type="PANTHER" id="PTHR23399:SF2">
    <property type="entry name" value="DEOXYNUCLEOTIDYLTRANSFERASE TERMINAL-INTERACTING PROTEIN 1"/>
    <property type="match status" value="1"/>
</dbReference>
<feature type="domain" description="DNTTIP1 dimerisation" evidence="6">
    <location>
        <begin position="66"/>
        <end position="95"/>
    </location>
</feature>
<proteinExistence type="predicted"/>
<evidence type="ECO:0000256" key="2">
    <source>
        <dbReference type="ARBA" id="ARBA00030157"/>
    </source>
</evidence>
<organism evidence="7 8">
    <name type="scientific">Mus spicilegus</name>
    <name type="common">Mound-building mouse</name>
    <dbReference type="NCBI Taxonomy" id="10103"/>
    <lineage>
        <taxon>Eukaryota</taxon>
        <taxon>Metazoa</taxon>
        <taxon>Chordata</taxon>
        <taxon>Craniata</taxon>
        <taxon>Vertebrata</taxon>
        <taxon>Euteleostomi</taxon>
        <taxon>Mammalia</taxon>
        <taxon>Eutheria</taxon>
        <taxon>Euarchontoglires</taxon>
        <taxon>Glires</taxon>
        <taxon>Rodentia</taxon>
        <taxon>Myomorpha</taxon>
        <taxon>Muroidea</taxon>
        <taxon>Muridae</taxon>
        <taxon>Murinae</taxon>
        <taxon>Mus</taxon>
        <taxon>Mus</taxon>
    </lineage>
</organism>
<feature type="compositionally biased region" description="Gly residues" evidence="5">
    <location>
        <begin position="12"/>
        <end position="22"/>
    </location>
</feature>
<dbReference type="PANTHER" id="PTHR23399">
    <property type="entry name" value="DEOXYNUCLEOTIDYLTRANSFERASE TERMINAL-INTERACTING PROTEIN 1"/>
    <property type="match status" value="1"/>
</dbReference>
<dbReference type="GO" id="GO:0031491">
    <property type="term" value="F:nucleosome binding"/>
    <property type="evidence" value="ECO:0007669"/>
    <property type="project" value="TreeGrafter"/>
</dbReference>
<evidence type="ECO:0000256" key="1">
    <source>
        <dbReference type="ARBA" id="ARBA00017439"/>
    </source>
</evidence>
<dbReference type="GO" id="GO:0003677">
    <property type="term" value="F:DNA binding"/>
    <property type="evidence" value="ECO:0007669"/>
    <property type="project" value="TreeGrafter"/>
</dbReference>
<feature type="region of interest" description="Disordered" evidence="5">
    <location>
        <begin position="1"/>
        <end position="30"/>
    </location>
</feature>
<evidence type="ECO:0000256" key="4">
    <source>
        <dbReference type="ARBA" id="ARBA00047129"/>
    </source>
</evidence>
<dbReference type="InterPro" id="IPR026064">
    <property type="entry name" value="TdIF1"/>
</dbReference>